<dbReference type="EMBL" id="CP009247">
    <property type="protein sequence ID" value="APT88952.1"/>
    <property type="molecule type" value="Genomic_DNA"/>
</dbReference>
<dbReference type="PANTHER" id="PTHR30270">
    <property type="entry name" value="THIAMINE-MONOPHOSPHATE KINASE"/>
    <property type="match status" value="1"/>
</dbReference>
<dbReference type="InterPro" id="IPR036676">
    <property type="entry name" value="PurM-like_C_sf"/>
</dbReference>
<organism evidence="4 5">
    <name type="scientific">Corynebacterium frankenforstense DSM 45800</name>
    <dbReference type="NCBI Taxonomy" id="1437875"/>
    <lineage>
        <taxon>Bacteria</taxon>
        <taxon>Bacillati</taxon>
        <taxon>Actinomycetota</taxon>
        <taxon>Actinomycetes</taxon>
        <taxon>Mycobacteriales</taxon>
        <taxon>Corynebacteriaceae</taxon>
        <taxon>Corynebacterium</taxon>
    </lineage>
</organism>
<name>A0A1L7CSW9_9CORY</name>
<feature type="binding site" evidence="1">
    <location>
        <position position="281"/>
    </location>
    <ligand>
        <name>substrate</name>
    </ligand>
</feature>
<evidence type="ECO:0000313" key="5">
    <source>
        <dbReference type="Proteomes" id="UP000185434"/>
    </source>
</evidence>
<keyword evidence="1" id="KW-0808">Transferase</keyword>
<comment type="pathway">
    <text evidence="1">Cofactor biosynthesis; thiamine diphosphate biosynthesis; thiamine diphosphate from thiamine phosphate: step 1/1.</text>
</comment>
<feature type="binding site" evidence="1">
    <location>
        <position position="66"/>
    </location>
    <ligand>
        <name>substrate</name>
    </ligand>
</feature>
<dbReference type="EC" id="2.7.4.16" evidence="1"/>
<feature type="binding site" evidence="1">
    <location>
        <position position="88"/>
    </location>
    <ligand>
        <name>Mg(2+)</name>
        <dbReference type="ChEBI" id="CHEBI:18420"/>
        <label>2</label>
    </ligand>
</feature>
<feature type="binding site" evidence="1">
    <location>
        <position position="136"/>
    </location>
    <ligand>
        <name>Mg(2+)</name>
        <dbReference type="ChEBI" id="CHEBI:18420"/>
        <label>1</label>
    </ligand>
</feature>
<feature type="binding site" evidence="1">
    <location>
        <position position="230"/>
    </location>
    <ligand>
        <name>ATP</name>
        <dbReference type="ChEBI" id="CHEBI:30616"/>
    </ligand>
</feature>
<comment type="miscellaneous">
    <text evidence="1">Reaction mechanism of ThiL seems to utilize a direct, inline transfer of the gamma-phosphate of ATP to TMP rather than a phosphorylated enzyme intermediate.</text>
</comment>
<dbReference type="STRING" id="1437875.CFRA_06465"/>
<dbReference type="PIRSF" id="PIRSF005303">
    <property type="entry name" value="Thiam_monoph_kin"/>
    <property type="match status" value="1"/>
</dbReference>
<comment type="catalytic activity">
    <reaction evidence="1">
        <text>thiamine phosphate + ATP = thiamine diphosphate + ADP</text>
        <dbReference type="Rhea" id="RHEA:15913"/>
        <dbReference type="ChEBI" id="CHEBI:30616"/>
        <dbReference type="ChEBI" id="CHEBI:37575"/>
        <dbReference type="ChEBI" id="CHEBI:58937"/>
        <dbReference type="ChEBI" id="CHEBI:456216"/>
        <dbReference type="EC" id="2.7.4.16"/>
    </reaction>
</comment>
<dbReference type="NCBIfam" id="TIGR01379">
    <property type="entry name" value="thiL"/>
    <property type="match status" value="1"/>
</dbReference>
<evidence type="ECO:0000259" key="3">
    <source>
        <dbReference type="Pfam" id="PF02769"/>
    </source>
</evidence>
<evidence type="ECO:0000259" key="2">
    <source>
        <dbReference type="Pfam" id="PF00586"/>
    </source>
</evidence>
<feature type="binding site" evidence="1">
    <location>
        <position position="88"/>
    </location>
    <ligand>
        <name>Mg(2+)</name>
        <dbReference type="ChEBI" id="CHEBI:18420"/>
        <label>3</label>
    </ligand>
</feature>
<dbReference type="GO" id="GO:0009228">
    <property type="term" value="P:thiamine biosynthetic process"/>
    <property type="evidence" value="ECO:0007669"/>
    <property type="project" value="UniProtKB-KW"/>
</dbReference>
<feature type="binding site" evidence="1">
    <location>
        <position position="88"/>
    </location>
    <ligand>
        <name>Mg(2+)</name>
        <dbReference type="ChEBI" id="CHEBI:18420"/>
        <label>4</label>
    </ligand>
</feature>
<dbReference type="KEGG" id="cfk:CFRA_06465"/>
<feature type="binding site" evidence="1">
    <location>
        <position position="41"/>
    </location>
    <ligand>
        <name>Mg(2+)</name>
        <dbReference type="ChEBI" id="CHEBI:18420"/>
        <label>3</label>
    </ligand>
</feature>
<gene>
    <name evidence="1" type="primary">thiL</name>
    <name evidence="4" type="ORF">CFRA_06465</name>
</gene>
<comment type="caution">
    <text evidence="1">Lacks conserved residue(s) required for the propagation of feature annotation.</text>
</comment>
<dbReference type="PANTHER" id="PTHR30270:SF0">
    <property type="entry name" value="THIAMINE-MONOPHOSPHATE KINASE"/>
    <property type="match status" value="1"/>
</dbReference>
<accession>A0A1L7CSW9</accession>
<feature type="binding site" evidence="1">
    <location>
        <begin position="135"/>
        <end position="136"/>
    </location>
    <ligand>
        <name>ATP</name>
        <dbReference type="ChEBI" id="CHEBI:30616"/>
    </ligand>
</feature>
<dbReference type="Pfam" id="PF02769">
    <property type="entry name" value="AIRS_C"/>
    <property type="match status" value="1"/>
</dbReference>
<keyword evidence="1" id="KW-0547">Nucleotide-binding</keyword>
<dbReference type="Gene3D" id="3.30.1330.10">
    <property type="entry name" value="PurM-like, N-terminal domain"/>
    <property type="match status" value="1"/>
</dbReference>
<dbReference type="UniPathway" id="UPA00060">
    <property type="reaction ID" value="UER00142"/>
</dbReference>
<dbReference type="GO" id="GO:0009030">
    <property type="term" value="F:thiamine-phosphate kinase activity"/>
    <property type="evidence" value="ECO:0007669"/>
    <property type="project" value="UniProtKB-UniRule"/>
</dbReference>
<feature type="binding site" evidence="1">
    <location>
        <position position="59"/>
    </location>
    <ligand>
        <name>Mg(2+)</name>
        <dbReference type="ChEBI" id="CHEBI:18420"/>
        <label>2</label>
    </ligand>
</feature>
<dbReference type="HAMAP" id="MF_02128">
    <property type="entry name" value="TMP_kinase"/>
    <property type="match status" value="1"/>
</dbReference>
<dbReference type="GO" id="GO:0005524">
    <property type="term" value="F:ATP binding"/>
    <property type="evidence" value="ECO:0007669"/>
    <property type="project" value="UniProtKB-UniRule"/>
</dbReference>
<feature type="domain" description="PurM-like C-terminal" evidence="3">
    <location>
        <begin position="166"/>
        <end position="273"/>
    </location>
</feature>
<dbReference type="SUPFAM" id="SSF55326">
    <property type="entry name" value="PurM N-terminal domain-like"/>
    <property type="match status" value="1"/>
</dbReference>
<sequence>MQTVATIFPARFTGPTVAELGEKAVIREIVAQAPSEFNGDDAAVLFNAPPNSRTVVTTDMAVEGRHFRLEWSTPEEIGGKAIIQNFADVEAMGARPVAAVLAVAAPTNTPVSFLRALAHGIGERVVEFSADLVGGDIVAGEQLTVSVTAIGSLGGSLPPLTLDAARPGQQLVAAGRIGHSAAGLALLEHYGREVPEGLEVLRDAHTSPRIDPTRGMIARSTGATAATDNSDGLIVDLTTLAAASGVTIDLDRDAIAPDADMIRAGELTGTDPWEWVLAGGEDHTILATTAGPAPSGFRVIGRVAKGSGVTVGGERPAHSGGWVSF</sequence>
<feature type="binding site" evidence="1">
    <location>
        <position position="57"/>
    </location>
    <ligand>
        <name>Mg(2+)</name>
        <dbReference type="ChEBI" id="CHEBI:18420"/>
        <label>4</label>
    </ligand>
</feature>
<dbReference type="SUPFAM" id="SSF56042">
    <property type="entry name" value="PurM C-terminal domain-like"/>
    <property type="match status" value="1"/>
</dbReference>
<dbReference type="GO" id="GO:0000287">
    <property type="term" value="F:magnesium ion binding"/>
    <property type="evidence" value="ECO:0007669"/>
    <property type="project" value="UniProtKB-UniRule"/>
</dbReference>
<dbReference type="InterPro" id="IPR006283">
    <property type="entry name" value="ThiL-like"/>
</dbReference>
<comment type="function">
    <text evidence="1">Catalyzes the ATP-dependent phosphorylation of thiamine-monophosphate (TMP) to form thiamine-pyrophosphate (TPP), the active form of vitamin B1.</text>
</comment>
<keyword evidence="1" id="KW-0067">ATP-binding</keyword>
<dbReference type="GO" id="GO:0009229">
    <property type="term" value="P:thiamine diphosphate biosynthetic process"/>
    <property type="evidence" value="ECO:0007669"/>
    <property type="project" value="UniProtKB-UniRule"/>
</dbReference>
<comment type="similarity">
    <text evidence="1">Belongs to the thiamine-monophosphate kinase family.</text>
</comment>
<dbReference type="InterPro" id="IPR036921">
    <property type="entry name" value="PurM-like_N_sf"/>
</dbReference>
<proteinExistence type="inferred from homology"/>
<dbReference type="NCBIfam" id="NF004351">
    <property type="entry name" value="PRK05731.1-4"/>
    <property type="match status" value="1"/>
</dbReference>
<reference evidence="4 5" key="1">
    <citation type="submission" date="2014-08" db="EMBL/GenBank/DDBJ databases">
        <title>Complete genome sequence of Corynebacterium frankenforstense ST18(T) (=DSM 45800(T)), isolated from raw cow milk.</title>
        <authorList>
            <person name="Ruckert C."/>
            <person name="Albersmeier A."/>
            <person name="Winkler A."/>
            <person name="Lipski A."/>
            <person name="Kalinowski J."/>
        </authorList>
    </citation>
    <scope>NUCLEOTIDE SEQUENCE [LARGE SCALE GENOMIC DNA]</scope>
    <source>
        <strain evidence="4 5">ST18</strain>
    </source>
</reference>
<evidence type="ECO:0000313" key="4">
    <source>
        <dbReference type="EMBL" id="APT88952.1"/>
    </source>
</evidence>
<dbReference type="AlphaFoldDB" id="A0A1L7CSW9"/>
<feature type="binding site" evidence="1">
    <location>
        <position position="58"/>
    </location>
    <ligand>
        <name>Mg(2+)</name>
        <dbReference type="ChEBI" id="CHEBI:18420"/>
        <label>1</label>
    </ligand>
</feature>
<keyword evidence="1 4" id="KW-0418">Kinase</keyword>
<feature type="binding site" evidence="1">
    <location>
        <position position="59"/>
    </location>
    <ligand>
        <name>Mg(2+)</name>
        <dbReference type="ChEBI" id="CHEBI:18420"/>
        <label>1</label>
    </ligand>
</feature>
<dbReference type="Pfam" id="PF00586">
    <property type="entry name" value="AIRS"/>
    <property type="match status" value="1"/>
</dbReference>
<keyword evidence="1" id="KW-0784">Thiamine biosynthesis</keyword>
<dbReference type="InterPro" id="IPR010918">
    <property type="entry name" value="PurM-like_C_dom"/>
</dbReference>
<keyword evidence="1" id="KW-0460">Magnesium</keyword>
<dbReference type="InterPro" id="IPR016188">
    <property type="entry name" value="PurM-like_N"/>
</dbReference>
<feature type="domain" description="PurM-like N-terminal" evidence="2">
    <location>
        <begin position="39"/>
        <end position="152"/>
    </location>
</feature>
<dbReference type="OrthoDB" id="9802811at2"/>
<keyword evidence="5" id="KW-1185">Reference proteome</keyword>
<protein>
    <recommendedName>
        <fullName evidence="1">Thiamine-monophosphate kinase</fullName>
        <shortName evidence="1">TMP kinase</shortName>
        <shortName evidence="1">Thiamine-phosphate kinase</shortName>
        <ecNumber evidence="1">2.7.4.16</ecNumber>
    </recommendedName>
</protein>
<evidence type="ECO:0000256" key="1">
    <source>
        <dbReference type="HAMAP-Rule" id="MF_02128"/>
    </source>
</evidence>
<dbReference type="Proteomes" id="UP000185434">
    <property type="component" value="Chromosome"/>
</dbReference>
<feature type="binding site" evidence="1">
    <location>
        <position position="322"/>
    </location>
    <ligand>
        <name>substrate</name>
    </ligand>
</feature>
<dbReference type="Gene3D" id="3.90.650.10">
    <property type="entry name" value="PurM-like C-terminal domain"/>
    <property type="match status" value="1"/>
</dbReference>
<feature type="binding site" evidence="1">
    <location>
        <position position="228"/>
    </location>
    <ligand>
        <name>Mg(2+)</name>
        <dbReference type="ChEBI" id="CHEBI:18420"/>
        <label>3</label>
    </ligand>
</feature>
<feature type="binding site" evidence="1">
    <location>
        <position position="231"/>
    </location>
    <ligand>
        <name>Mg(2+)</name>
        <dbReference type="ChEBI" id="CHEBI:18420"/>
        <label>5</label>
    </ligand>
</feature>
<keyword evidence="1" id="KW-0479">Metal-binding</keyword>
<feature type="binding site" evidence="1">
    <location>
        <position position="41"/>
    </location>
    <ligand>
        <name>Mg(2+)</name>
        <dbReference type="ChEBI" id="CHEBI:18420"/>
        <label>4</label>
    </ligand>
</feature>
<dbReference type="CDD" id="cd02194">
    <property type="entry name" value="ThiL"/>
    <property type="match status" value="1"/>
</dbReference>